<dbReference type="CDD" id="cd06582">
    <property type="entry name" value="TM_PBP1_LivH_like"/>
    <property type="match status" value="1"/>
</dbReference>
<keyword evidence="3" id="KW-1003">Cell membrane</keyword>
<feature type="transmembrane region" description="Helical" evidence="9">
    <location>
        <begin position="96"/>
        <end position="115"/>
    </location>
</feature>
<keyword evidence="6 9" id="KW-1133">Transmembrane helix</keyword>
<evidence type="ECO:0000256" key="5">
    <source>
        <dbReference type="ARBA" id="ARBA00022970"/>
    </source>
</evidence>
<dbReference type="InterPro" id="IPR001851">
    <property type="entry name" value="ABC_transp_permease"/>
</dbReference>
<feature type="transmembrane region" description="Helical" evidence="9">
    <location>
        <begin position="222"/>
        <end position="251"/>
    </location>
</feature>
<accession>A0A7C4EMV1</accession>
<evidence type="ECO:0000256" key="3">
    <source>
        <dbReference type="ARBA" id="ARBA00022475"/>
    </source>
</evidence>
<dbReference type="PANTHER" id="PTHR11795:SF442">
    <property type="entry name" value="ABC TRANSPORTER ATP-BINDING PROTEIN"/>
    <property type="match status" value="1"/>
</dbReference>
<dbReference type="GO" id="GO:0022857">
    <property type="term" value="F:transmembrane transporter activity"/>
    <property type="evidence" value="ECO:0007669"/>
    <property type="project" value="InterPro"/>
</dbReference>
<name>A0A7C4EMV1_9BACT</name>
<evidence type="ECO:0000256" key="2">
    <source>
        <dbReference type="ARBA" id="ARBA00022448"/>
    </source>
</evidence>
<keyword evidence="2" id="KW-0813">Transport</keyword>
<evidence type="ECO:0000256" key="6">
    <source>
        <dbReference type="ARBA" id="ARBA00022989"/>
    </source>
</evidence>
<evidence type="ECO:0000256" key="4">
    <source>
        <dbReference type="ARBA" id="ARBA00022692"/>
    </source>
</evidence>
<dbReference type="EMBL" id="DSRP01000616">
    <property type="protein sequence ID" value="HGG93054.1"/>
    <property type="molecule type" value="Genomic_DNA"/>
</dbReference>
<feature type="transmembrane region" description="Helical" evidence="9">
    <location>
        <begin position="272"/>
        <end position="294"/>
    </location>
</feature>
<feature type="transmembrane region" description="Helical" evidence="9">
    <location>
        <begin position="63"/>
        <end position="84"/>
    </location>
</feature>
<dbReference type="InterPro" id="IPR052157">
    <property type="entry name" value="BCAA_transport_permease"/>
</dbReference>
<evidence type="ECO:0000256" key="9">
    <source>
        <dbReference type="SAM" id="Phobius"/>
    </source>
</evidence>
<evidence type="ECO:0000256" key="7">
    <source>
        <dbReference type="ARBA" id="ARBA00023136"/>
    </source>
</evidence>
<keyword evidence="4 9" id="KW-0812">Transmembrane</keyword>
<dbReference type="Pfam" id="PF02653">
    <property type="entry name" value="BPD_transp_2"/>
    <property type="match status" value="1"/>
</dbReference>
<gene>
    <name evidence="10" type="ORF">ENR59_08920</name>
</gene>
<reference evidence="10" key="1">
    <citation type="journal article" date="2020" name="mSystems">
        <title>Genome- and Community-Level Interaction Insights into Carbon Utilization and Element Cycling Functions of Hydrothermarchaeota in Hydrothermal Sediment.</title>
        <authorList>
            <person name="Zhou Z."/>
            <person name="Liu Y."/>
            <person name="Xu W."/>
            <person name="Pan J."/>
            <person name="Luo Z.H."/>
            <person name="Li M."/>
        </authorList>
    </citation>
    <scope>NUCLEOTIDE SEQUENCE [LARGE SCALE GENOMIC DNA]</scope>
    <source>
        <strain evidence="10">SpSt-413</strain>
    </source>
</reference>
<dbReference type="GO" id="GO:0006865">
    <property type="term" value="P:amino acid transport"/>
    <property type="evidence" value="ECO:0007669"/>
    <property type="project" value="UniProtKB-KW"/>
</dbReference>
<feature type="transmembrane region" description="Helical" evidence="9">
    <location>
        <begin position="135"/>
        <end position="160"/>
    </location>
</feature>
<organism evidence="10">
    <name type="scientific">Fundidesulfovibrio putealis</name>
    <dbReference type="NCBI Taxonomy" id="270496"/>
    <lineage>
        <taxon>Bacteria</taxon>
        <taxon>Pseudomonadati</taxon>
        <taxon>Thermodesulfobacteriota</taxon>
        <taxon>Desulfovibrionia</taxon>
        <taxon>Desulfovibrionales</taxon>
        <taxon>Desulfovibrionaceae</taxon>
        <taxon>Fundidesulfovibrio</taxon>
    </lineage>
</organism>
<keyword evidence="7 9" id="KW-0472">Membrane</keyword>
<feature type="transmembrane region" description="Helical" evidence="9">
    <location>
        <begin position="12"/>
        <end position="33"/>
    </location>
</feature>
<comment type="subcellular location">
    <subcellularLocation>
        <location evidence="1">Cell membrane</location>
        <topology evidence="1">Multi-pass membrane protein</topology>
    </subcellularLocation>
</comment>
<dbReference type="PANTHER" id="PTHR11795">
    <property type="entry name" value="BRANCHED-CHAIN AMINO ACID TRANSPORT SYSTEM PERMEASE PROTEIN LIVH"/>
    <property type="match status" value="1"/>
</dbReference>
<feature type="transmembrane region" description="Helical" evidence="9">
    <location>
        <begin position="188"/>
        <end position="216"/>
    </location>
</feature>
<dbReference type="AlphaFoldDB" id="A0A7C4EMV1"/>
<comment type="caution">
    <text evidence="10">The sequence shown here is derived from an EMBL/GenBank/DDBJ whole genome shotgun (WGS) entry which is preliminary data.</text>
</comment>
<keyword evidence="5" id="KW-0029">Amino-acid transport</keyword>
<dbReference type="GO" id="GO:0005886">
    <property type="term" value="C:plasma membrane"/>
    <property type="evidence" value="ECO:0007669"/>
    <property type="project" value="UniProtKB-SubCell"/>
</dbReference>
<comment type="similarity">
    <text evidence="8">Belongs to the binding-protein-dependent transport system permease family. LivHM subfamily.</text>
</comment>
<evidence type="ECO:0000256" key="1">
    <source>
        <dbReference type="ARBA" id="ARBA00004651"/>
    </source>
</evidence>
<evidence type="ECO:0000313" key="10">
    <source>
        <dbReference type="EMBL" id="HGG93054.1"/>
    </source>
</evidence>
<sequence>MTQLILEQALNGLQFGLMLFLLAAGLTLVFGIMDMVNLAHGSLYMAGAYVAASVSAKTGSFPLAVGVAILATALLGGLLEVALLRRLYRRDHLSQVLATFALILVANDGVRMIWGDMPMMLSMPEALSGPVEIGWFIYPSYRLLIIGVGVAAAAGLYWLVSRTKLGMWVRAGASNREMARAMGINVRWLFTFIFAIGAALCALAGALLGPLLAVQAGMGENILILTFVVIVIGGIGSVRGALAASLIVGMADTLGRALLPALMREMFRLEAASSLGPALASILIYMLMAAILFWRPEGLFPARS</sequence>
<protein>
    <submittedName>
        <fullName evidence="10">Branched-chain amino acid ABC transporter permease</fullName>
    </submittedName>
</protein>
<proteinExistence type="inferred from homology"/>
<evidence type="ECO:0000256" key="8">
    <source>
        <dbReference type="ARBA" id="ARBA00037998"/>
    </source>
</evidence>